<gene>
    <name evidence="3" type="ORF">GCM10025869_27490</name>
</gene>
<dbReference type="RefSeq" id="WP_284300884.1">
    <property type="nucleotide sequence ID" value="NZ_BSVA01000001.1"/>
</dbReference>
<feature type="signal peptide" evidence="2">
    <location>
        <begin position="1"/>
        <end position="31"/>
    </location>
</feature>
<comment type="caution">
    <text evidence="3">The sequence shown here is derived from an EMBL/GenBank/DDBJ whole genome shotgun (WGS) entry which is preliminary data.</text>
</comment>
<sequence>MRRTPRRLAASTAVLALGAGLVVSTTVPSSAAWTDVEYDRTDLTALDCTLENLGTSTASGTVMGGTLLGLDLGTVSEVRGLRVTDDGTGASADPDSATEVPASGGDAYQNPLVASAAFGAINLDLGEVLRVPLATEAGAYGQYARASDDASSAAASGSITQGGGIDFDAISAPPEERPRFGTIELGTLLTSALGESLSDAVAQQLTDARLGIGAIASAASLAGCDAAWARSVDDALLRDYAIAGLDLELDSPLTAQLTTGVSSAVTSLEAALAGLTADQDLRDALAGAVLGPDGLGPLLTGLGVGTPTISLLVTADFSSCRSWATTRSPTTRASSRSISPPE</sequence>
<dbReference type="Proteomes" id="UP001157069">
    <property type="component" value="Unassembled WGS sequence"/>
</dbReference>
<feature type="region of interest" description="Disordered" evidence="1">
    <location>
        <begin position="84"/>
        <end position="104"/>
    </location>
</feature>
<protein>
    <recommendedName>
        <fullName evidence="5">Choice-of-anchor G family protein</fullName>
    </recommendedName>
</protein>
<evidence type="ECO:0000313" key="3">
    <source>
        <dbReference type="EMBL" id="GMA92220.1"/>
    </source>
</evidence>
<keyword evidence="4" id="KW-1185">Reference proteome</keyword>
<feature type="chain" id="PRO_5046299660" description="Choice-of-anchor G family protein" evidence="2">
    <location>
        <begin position="32"/>
        <end position="342"/>
    </location>
</feature>
<dbReference type="NCBIfam" id="NF033766">
    <property type="entry name" value="choice_anch_G"/>
    <property type="match status" value="1"/>
</dbReference>
<organism evidence="3 4">
    <name type="scientific">Homoserinibacter gongjuensis</name>
    <dbReference type="NCBI Taxonomy" id="1162968"/>
    <lineage>
        <taxon>Bacteria</taxon>
        <taxon>Bacillati</taxon>
        <taxon>Actinomycetota</taxon>
        <taxon>Actinomycetes</taxon>
        <taxon>Micrococcales</taxon>
        <taxon>Microbacteriaceae</taxon>
        <taxon>Homoserinibacter</taxon>
    </lineage>
</organism>
<proteinExistence type="predicted"/>
<evidence type="ECO:0008006" key="5">
    <source>
        <dbReference type="Google" id="ProtNLM"/>
    </source>
</evidence>
<evidence type="ECO:0000313" key="4">
    <source>
        <dbReference type="Proteomes" id="UP001157069"/>
    </source>
</evidence>
<evidence type="ECO:0000256" key="2">
    <source>
        <dbReference type="SAM" id="SignalP"/>
    </source>
</evidence>
<accession>A0ABQ6JV82</accession>
<evidence type="ECO:0000256" key="1">
    <source>
        <dbReference type="SAM" id="MobiDB-lite"/>
    </source>
</evidence>
<reference evidence="4" key="1">
    <citation type="journal article" date="2019" name="Int. J. Syst. Evol. Microbiol.">
        <title>The Global Catalogue of Microorganisms (GCM) 10K type strain sequencing project: providing services to taxonomists for standard genome sequencing and annotation.</title>
        <authorList>
            <consortium name="The Broad Institute Genomics Platform"/>
            <consortium name="The Broad Institute Genome Sequencing Center for Infectious Disease"/>
            <person name="Wu L."/>
            <person name="Ma J."/>
        </authorList>
    </citation>
    <scope>NUCLEOTIDE SEQUENCE [LARGE SCALE GENOMIC DNA]</scope>
    <source>
        <strain evidence="4">NBRC 108755</strain>
    </source>
</reference>
<keyword evidence="2" id="KW-0732">Signal</keyword>
<name>A0ABQ6JV82_9MICO</name>
<dbReference type="InterPro" id="IPR047900">
    <property type="entry name" value="Choice_anch_G"/>
</dbReference>
<dbReference type="EMBL" id="BSVA01000001">
    <property type="protein sequence ID" value="GMA92220.1"/>
    <property type="molecule type" value="Genomic_DNA"/>
</dbReference>